<dbReference type="EMBL" id="BMRE01000022">
    <property type="protein sequence ID" value="GGU50487.1"/>
    <property type="molecule type" value="Genomic_DNA"/>
</dbReference>
<dbReference type="SUPFAM" id="SSF52402">
    <property type="entry name" value="Adenine nucleotide alpha hydrolases-like"/>
    <property type="match status" value="1"/>
</dbReference>
<organism evidence="3 4">
    <name type="scientific">Lentzea flava</name>
    <dbReference type="NCBI Taxonomy" id="103732"/>
    <lineage>
        <taxon>Bacteria</taxon>
        <taxon>Bacillati</taxon>
        <taxon>Actinomycetota</taxon>
        <taxon>Actinomycetes</taxon>
        <taxon>Pseudonocardiales</taxon>
        <taxon>Pseudonocardiaceae</taxon>
        <taxon>Lentzea</taxon>
    </lineage>
</organism>
<proteinExistence type="inferred from homology"/>
<sequence>MSTNSAPVVVGVDGTPASDRALQWAMDEAVVRGCPLTVVHAWTYEPLTDWHETSAQQAQADSEAVIEKAVRTASAGRAEVPEIVRQSLRGFAAEVLEKASDGAAMLVVGSHTGHPVRQIVLGSTSMHCVRHAHAPVVVIPVRDRELAETSR</sequence>
<comment type="similarity">
    <text evidence="1">Belongs to the universal stress protein A family.</text>
</comment>
<feature type="domain" description="UspA" evidence="2">
    <location>
        <begin position="7"/>
        <end position="140"/>
    </location>
</feature>
<name>A0ABQ2URN5_9PSEU</name>
<dbReference type="Pfam" id="PF00582">
    <property type="entry name" value="Usp"/>
    <property type="match status" value="1"/>
</dbReference>
<reference evidence="4" key="1">
    <citation type="journal article" date="2019" name="Int. J. Syst. Evol. Microbiol.">
        <title>The Global Catalogue of Microorganisms (GCM) 10K type strain sequencing project: providing services to taxonomists for standard genome sequencing and annotation.</title>
        <authorList>
            <consortium name="The Broad Institute Genomics Platform"/>
            <consortium name="The Broad Institute Genome Sequencing Center for Infectious Disease"/>
            <person name="Wu L."/>
            <person name="Ma J."/>
        </authorList>
    </citation>
    <scope>NUCLEOTIDE SEQUENCE [LARGE SCALE GENOMIC DNA]</scope>
    <source>
        <strain evidence="4">JCM 3296</strain>
    </source>
</reference>
<dbReference type="CDD" id="cd00293">
    <property type="entry name" value="USP-like"/>
    <property type="match status" value="1"/>
</dbReference>
<dbReference type="PRINTS" id="PR01438">
    <property type="entry name" value="UNVRSLSTRESS"/>
</dbReference>
<comment type="caution">
    <text evidence="3">The sequence shown here is derived from an EMBL/GenBank/DDBJ whole genome shotgun (WGS) entry which is preliminary data.</text>
</comment>
<evidence type="ECO:0000256" key="1">
    <source>
        <dbReference type="ARBA" id="ARBA00008791"/>
    </source>
</evidence>
<dbReference type="InterPro" id="IPR006016">
    <property type="entry name" value="UspA"/>
</dbReference>
<accession>A0ABQ2URN5</accession>
<evidence type="ECO:0000313" key="4">
    <source>
        <dbReference type="Proteomes" id="UP000649573"/>
    </source>
</evidence>
<dbReference type="Gene3D" id="3.40.50.620">
    <property type="entry name" value="HUPs"/>
    <property type="match status" value="1"/>
</dbReference>
<protein>
    <submittedName>
        <fullName evidence="3">Universal stress protein</fullName>
    </submittedName>
</protein>
<gene>
    <name evidence="3" type="ORF">GCM10010178_49080</name>
</gene>
<evidence type="ECO:0000313" key="3">
    <source>
        <dbReference type="EMBL" id="GGU50487.1"/>
    </source>
</evidence>
<dbReference type="PANTHER" id="PTHR46553">
    <property type="entry name" value="ADENINE NUCLEOTIDE ALPHA HYDROLASES-LIKE SUPERFAMILY PROTEIN"/>
    <property type="match status" value="1"/>
</dbReference>
<keyword evidence="4" id="KW-1185">Reference proteome</keyword>
<dbReference type="InterPro" id="IPR006015">
    <property type="entry name" value="Universal_stress_UspA"/>
</dbReference>
<dbReference type="InterPro" id="IPR014729">
    <property type="entry name" value="Rossmann-like_a/b/a_fold"/>
</dbReference>
<dbReference type="Proteomes" id="UP000649573">
    <property type="component" value="Unassembled WGS sequence"/>
</dbReference>
<dbReference type="RefSeq" id="WP_229812901.1">
    <property type="nucleotide sequence ID" value="NZ_BMRE01000022.1"/>
</dbReference>
<evidence type="ECO:0000259" key="2">
    <source>
        <dbReference type="Pfam" id="PF00582"/>
    </source>
</evidence>
<dbReference type="PANTHER" id="PTHR46553:SF3">
    <property type="entry name" value="ADENINE NUCLEOTIDE ALPHA HYDROLASES-LIKE SUPERFAMILY PROTEIN"/>
    <property type="match status" value="1"/>
</dbReference>